<dbReference type="EMBL" id="LXWW01000095">
    <property type="protein sequence ID" value="OAO16209.1"/>
    <property type="molecule type" value="Genomic_DNA"/>
</dbReference>
<keyword evidence="7" id="KW-1185">Reference proteome</keyword>
<dbReference type="GO" id="GO:0004739">
    <property type="term" value="F:pyruvate dehydrogenase (acetyl-transferring) activity"/>
    <property type="evidence" value="ECO:0007669"/>
    <property type="project" value="UniProtKB-EC"/>
</dbReference>
<gene>
    <name evidence="6" type="ORF">AV274_2072</name>
</gene>
<dbReference type="AlphaFoldDB" id="A0A196SJV9"/>
<dbReference type="FunFam" id="3.40.50.970:FF:000013">
    <property type="entry name" value="Pyruvate dehydrogenase E1 component subunit alpha"/>
    <property type="match status" value="1"/>
</dbReference>
<dbReference type="PANTHER" id="PTHR11516:SF60">
    <property type="entry name" value="PYRUVATE DEHYDROGENASE E1 COMPONENT SUBUNIT ALPHA"/>
    <property type="match status" value="1"/>
</dbReference>
<comment type="caution">
    <text evidence="6">The sequence shown here is derived from an EMBL/GenBank/DDBJ whole genome shotgun (WGS) entry which is preliminary data.</text>
</comment>
<dbReference type="Pfam" id="PF00676">
    <property type="entry name" value="E1_dh"/>
    <property type="match status" value="1"/>
</dbReference>
<keyword evidence="4" id="KW-0786">Thiamine pyrophosphate</keyword>
<accession>A0A196SJV9</accession>
<evidence type="ECO:0000259" key="5">
    <source>
        <dbReference type="Pfam" id="PF00676"/>
    </source>
</evidence>
<evidence type="ECO:0000313" key="6">
    <source>
        <dbReference type="EMBL" id="OAO16209.1"/>
    </source>
</evidence>
<keyword evidence="3" id="KW-0560">Oxidoreductase</keyword>
<dbReference type="Proteomes" id="UP000078348">
    <property type="component" value="Unassembled WGS sequence"/>
</dbReference>
<dbReference type="OrthoDB" id="10256198at2759"/>
<comment type="cofactor">
    <cofactor evidence="1">
        <name>thiamine diphosphate</name>
        <dbReference type="ChEBI" id="CHEBI:58937"/>
    </cofactor>
</comment>
<dbReference type="STRING" id="478820.A0A196SJV9"/>
<dbReference type="PANTHER" id="PTHR11516">
    <property type="entry name" value="PYRUVATE DEHYDROGENASE E1 COMPONENT, ALPHA SUBUNIT BACTERIAL AND ORGANELLAR"/>
    <property type="match status" value="1"/>
</dbReference>
<evidence type="ECO:0000256" key="3">
    <source>
        <dbReference type="ARBA" id="ARBA00023002"/>
    </source>
</evidence>
<sequence>MISRIAVKGIPRQFVRAFSSRTFTVELPEFKTHQCDALPTTTEVTEEEALRIARNMVTMRRMEIESDPLYVMRKIRGFLHLYDGEEACAVGINEVIKPHDDWITSYRCHGVEFLRCGANETGVKAVINELLGHSTGAAHGKGGSMHMYEPEQNFFGGSGIVAAQTPVGTGLAFAEQYLYNLNNRDKEKPEGEMNICVTMFGDGASNQGQVWESANMAKLWHLPQIFVIENNQYGMGTSTERSSSSTQYYMMGKHHIPGIQADGNNVFAVREAVRRCRELCATGKGPIFLELKTYRYHGHSMSDPGITYRTRDEIQNVRQTRDSVNYIGHILVNNGIMDEKGWKDFQTEIKKEVKGWVNDCLKEPFPDDSALMTDVYYGKDPDFIRNTEYINSKSSKPLL</sequence>
<dbReference type="InterPro" id="IPR050642">
    <property type="entry name" value="PDH_E1_Alpha_Subunit"/>
</dbReference>
<dbReference type="CDD" id="cd02000">
    <property type="entry name" value="TPP_E1_PDC_ADC_BCADC"/>
    <property type="match status" value="1"/>
</dbReference>
<dbReference type="SUPFAM" id="SSF52518">
    <property type="entry name" value="Thiamin diphosphate-binding fold (THDP-binding)"/>
    <property type="match status" value="1"/>
</dbReference>
<feature type="domain" description="Dehydrogenase E1 component" evidence="5">
    <location>
        <begin position="55"/>
        <end position="361"/>
    </location>
</feature>
<dbReference type="Gene3D" id="3.40.50.970">
    <property type="match status" value="1"/>
</dbReference>
<dbReference type="GO" id="GO:0006086">
    <property type="term" value="P:pyruvate decarboxylation to acetyl-CoA"/>
    <property type="evidence" value="ECO:0007669"/>
    <property type="project" value="TreeGrafter"/>
</dbReference>
<evidence type="ECO:0000313" key="7">
    <source>
        <dbReference type="Proteomes" id="UP000078348"/>
    </source>
</evidence>
<dbReference type="InterPro" id="IPR001017">
    <property type="entry name" value="DH_E1"/>
</dbReference>
<evidence type="ECO:0000256" key="1">
    <source>
        <dbReference type="ARBA" id="ARBA00001964"/>
    </source>
</evidence>
<name>A0A196SJV9_BLAHN</name>
<evidence type="ECO:0000256" key="2">
    <source>
        <dbReference type="ARBA" id="ARBA00012281"/>
    </source>
</evidence>
<dbReference type="EC" id="1.2.4.1" evidence="2"/>
<organism evidence="6 7">
    <name type="scientific">Blastocystis sp. subtype 1 (strain ATCC 50177 / NandII)</name>
    <dbReference type="NCBI Taxonomy" id="478820"/>
    <lineage>
        <taxon>Eukaryota</taxon>
        <taxon>Sar</taxon>
        <taxon>Stramenopiles</taxon>
        <taxon>Bigyra</taxon>
        <taxon>Opalozoa</taxon>
        <taxon>Opalinata</taxon>
        <taxon>Blastocystidae</taxon>
        <taxon>Blastocystis</taxon>
    </lineage>
</organism>
<reference evidence="6 7" key="1">
    <citation type="submission" date="2016-05" db="EMBL/GenBank/DDBJ databases">
        <title>Nuclear genome of Blastocystis sp. subtype 1 NandII.</title>
        <authorList>
            <person name="Gentekaki E."/>
            <person name="Curtis B."/>
            <person name="Stairs C."/>
            <person name="Eme L."/>
            <person name="Herman E."/>
            <person name="Klimes V."/>
            <person name="Arias M.C."/>
            <person name="Elias M."/>
            <person name="Hilliou F."/>
            <person name="Klute M."/>
            <person name="Malik S.-B."/>
            <person name="Pightling A."/>
            <person name="Rachubinski R."/>
            <person name="Salas D."/>
            <person name="Schlacht A."/>
            <person name="Suga H."/>
            <person name="Archibald J."/>
            <person name="Ball S.G."/>
            <person name="Clark G."/>
            <person name="Dacks J."/>
            <person name="Van Der Giezen M."/>
            <person name="Tsaousis A."/>
            <person name="Roger A."/>
        </authorList>
    </citation>
    <scope>NUCLEOTIDE SEQUENCE [LARGE SCALE GENOMIC DNA]</scope>
    <source>
        <strain evidence="7">ATCC 50177 / NandII</strain>
    </source>
</reference>
<proteinExistence type="predicted"/>
<keyword evidence="6" id="KW-0670">Pyruvate</keyword>
<evidence type="ECO:0000256" key="4">
    <source>
        <dbReference type="ARBA" id="ARBA00023052"/>
    </source>
</evidence>
<dbReference type="InterPro" id="IPR029061">
    <property type="entry name" value="THDP-binding"/>
</dbReference>
<protein>
    <recommendedName>
        <fullName evidence="2">pyruvate dehydrogenase (acetyl-transferring)</fullName>
        <ecNumber evidence="2">1.2.4.1</ecNumber>
    </recommendedName>
</protein>